<comment type="subcellular location">
    <subcellularLocation>
        <location evidence="1">Secreted</location>
    </subcellularLocation>
</comment>
<dbReference type="PANTHER" id="PTHR22803">
    <property type="entry name" value="MANNOSE, PHOSPHOLIPASE, LECTIN RECEPTOR RELATED"/>
    <property type="match status" value="1"/>
</dbReference>
<evidence type="ECO:0000259" key="8">
    <source>
        <dbReference type="PROSITE" id="PS50041"/>
    </source>
</evidence>
<protein>
    <submittedName>
        <fullName evidence="9">C-type lectin 4</fullName>
    </submittedName>
</protein>
<evidence type="ECO:0000313" key="9">
    <source>
        <dbReference type="EMBL" id="JAV51460.1"/>
    </source>
</evidence>
<evidence type="ECO:0000256" key="4">
    <source>
        <dbReference type="ARBA" id="ARBA00022656"/>
    </source>
</evidence>
<evidence type="ECO:0000256" key="3">
    <source>
        <dbReference type="ARBA" id="ARBA00022525"/>
    </source>
</evidence>
<evidence type="ECO:0000256" key="7">
    <source>
        <dbReference type="SAM" id="SignalP"/>
    </source>
</evidence>
<dbReference type="InterPro" id="IPR001304">
    <property type="entry name" value="C-type_lectin-like"/>
</dbReference>
<evidence type="ECO:0000256" key="1">
    <source>
        <dbReference type="ARBA" id="ARBA00004613"/>
    </source>
</evidence>
<reference evidence="9" key="1">
    <citation type="journal article" date="2015" name="G3 (Bethesda)">
        <title>Post-transcriptional mechanisms contribute little to phenotypic variation in snake venoms.</title>
        <authorList>
            <person name="Rokyta D.R."/>
            <person name="Margres M.J."/>
            <person name="Calvin K."/>
        </authorList>
    </citation>
    <scope>NUCLEOTIDE SEQUENCE</scope>
    <source>
        <strain evidence="9">KW1091</strain>
        <tissue evidence="9">Venom gland</tissue>
    </source>
</reference>
<dbReference type="AlphaFoldDB" id="A0A1W7RK05"/>
<dbReference type="InterPro" id="IPR018378">
    <property type="entry name" value="C-type_lectin_CS"/>
</dbReference>
<evidence type="ECO:0000256" key="2">
    <source>
        <dbReference type="ARBA" id="ARBA00006747"/>
    </source>
</evidence>
<keyword evidence="6" id="KW-1199">Hemostasis impairing toxin</keyword>
<evidence type="ECO:0000256" key="5">
    <source>
        <dbReference type="ARBA" id="ARBA00023157"/>
    </source>
</evidence>
<dbReference type="GO" id="GO:0090729">
    <property type="term" value="F:toxin activity"/>
    <property type="evidence" value="ECO:0007669"/>
    <property type="project" value="UniProtKB-KW"/>
</dbReference>
<dbReference type="InterPro" id="IPR016187">
    <property type="entry name" value="CTDL_fold"/>
</dbReference>
<accession>A0A1W7RK05</accession>
<dbReference type="GO" id="GO:0030246">
    <property type="term" value="F:carbohydrate binding"/>
    <property type="evidence" value="ECO:0007669"/>
    <property type="project" value="UniProtKB-KW"/>
</dbReference>
<keyword evidence="4" id="KW-0800">Toxin</keyword>
<keyword evidence="5" id="KW-1015">Disulfide bond</keyword>
<keyword evidence="3" id="KW-0964">Secreted</keyword>
<dbReference type="GO" id="GO:0005576">
    <property type="term" value="C:extracellular region"/>
    <property type="evidence" value="ECO:0007669"/>
    <property type="project" value="UniProtKB-SubCell"/>
</dbReference>
<feature type="chain" id="PRO_5010856996" evidence="7">
    <location>
        <begin position="24"/>
        <end position="177"/>
    </location>
</feature>
<dbReference type="Pfam" id="PF00059">
    <property type="entry name" value="Lectin_C"/>
    <property type="match status" value="1"/>
</dbReference>
<dbReference type="PROSITE" id="PS00615">
    <property type="entry name" value="C_TYPE_LECTIN_1"/>
    <property type="match status" value="1"/>
</dbReference>
<comment type="similarity">
    <text evidence="2">Belongs to the snaclec family.</text>
</comment>
<proteinExistence type="inferred from homology"/>
<feature type="domain" description="C-type lectin" evidence="8">
    <location>
        <begin position="34"/>
        <end position="167"/>
    </location>
</feature>
<dbReference type="SMART" id="SM00034">
    <property type="entry name" value="CLECT"/>
    <property type="match status" value="1"/>
</dbReference>
<dbReference type="Gene3D" id="3.10.100.10">
    <property type="entry name" value="Mannose-Binding Protein A, subunit A"/>
    <property type="match status" value="1"/>
</dbReference>
<dbReference type="InterPro" id="IPR050111">
    <property type="entry name" value="C-type_lectin/snaclec_domain"/>
</dbReference>
<organism evidence="9">
    <name type="scientific">Agkistrodon contortrix contortrix</name>
    <name type="common">Southern copperhead</name>
    <dbReference type="NCBI Taxonomy" id="8713"/>
    <lineage>
        <taxon>Eukaryota</taxon>
        <taxon>Metazoa</taxon>
        <taxon>Chordata</taxon>
        <taxon>Craniata</taxon>
        <taxon>Vertebrata</taxon>
        <taxon>Euteleostomi</taxon>
        <taxon>Lepidosauria</taxon>
        <taxon>Squamata</taxon>
        <taxon>Bifurcata</taxon>
        <taxon>Unidentata</taxon>
        <taxon>Episquamata</taxon>
        <taxon>Toxicofera</taxon>
        <taxon>Serpentes</taxon>
        <taxon>Colubroidea</taxon>
        <taxon>Viperidae</taxon>
        <taxon>Crotalinae</taxon>
        <taxon>Agkistrodon</taxon>
    </lineage>
</organism>
<sequence length="177" mass="20203">MGRFIFMSFGLLVVFLSLSGTGADLFCPSGWDSNNDHCYKVFNQRKNWEDAERFCSEQANGGHLVSIESAREADFVAQLLSEKLETSSHYVWIGLRDERKEQPEPSPQSANVASFKQCSSEWSDGSSVSYENLAERETKKCFMLKKWAGFRTWDNVYCGKQNPFICKSPPQWEDPAE</sequence>
<name>A0A1W7RK05_AGKCO</name>
<dbReference type="InterPro" id="IPR016186">
    <property type="entry name" value="C-type_lectin-like/link_sf"/>
</dbReference>
<reference evidence="9" key="2">
    <citation type="submission" date="2017-04" db="EMBL/GenBank/DDBJ databases">
        <title>Venomic assessment of a copperhead snake (Agkistrodon contortrix) produced by parthenogenesis.</title>
        <authorList>
            <person name="Calvete J.J."/>
            <person name="Casewell N."/>
            <person name="Wuster W."/>
            <person name="Rokyta D.R."/>
            <person name="Storey D."/>
            <person name="Smith C.S."/>
            <person name="Schuett G.W."/>
            <person name="Booth W."/>
        </authorList>
    </citation>
    <scope>NUCLEOTIDE SEQUENCE</scope>
    <source>
        <strain evidence="9">KW1091</strain>
        <tissue evidence="9">Venom gland</tissue>
    </source>
</reference>
<dbReference type="FunFam" id="3.10.100.10:FF:000087">
    <property type="entry name" value="Snaclec rhodocetin subunit delta"/>
    <property type="match status" value="1"/>
</dbReference>
<dbReference type="PROSITE" id="PS50041">
    <property type="entry name" value="C_TYPE_LECTIN_2"/>
    <property type="match status" value="1"/>
</dbReference>
<keyword evidence="9" id="KW-0430">Lectin</keyword>
<evidence type="ECO:0000256" key="6">
    <source>
        <dbReference type="ARBA" id="ARBA00023240"/>
    </source>
</evidence>
<keyword evidence="7" id="KW-0732">Signal</keyword>
<dbReference type="EMBL" id="GDAY02000568">
    <property type="protein sequence ID" value="JAV51460.1"/>
    <property type="molecule type" value="Transcribed_RNA"/>
</dbReference>
<feature type="signal peptide" evidence="7">
    <location>
        <begin position="1"/>
        <end position="23"/>
    </location>
</feature>
<dbReference type="SUPFAM" id="SSF56436">
    <property type="entry name" value="C-type lectin-like"/>
    <property type="match status" value="1"/>
</dbReference>